<dbReference type="GeneID" id="105273593"/>
<dbReference type="GO" id="GO:0005763">
    <property type="term" value="C:mitochondrial small ribosomal subunit"/>
    <property type="evidence" value="ECO:0007669"/>
    <property type="project" value="TreeGrafter"/>
</dbReference>
<dbReference type="InterPro" id="IPR000589">
    <property type="entry name" value="Ribosomal_uS15"/>
</dbReference>
<dbReference type="Gene3D" id="1.10.287.10">
    <property type="entry name" value="S15/NS1, RNA-binding"/>
    <property type="match status" value="1"/>
</dbReference>
<keyword evidence="5" id="KW-0496">Mitochondrion</keyword>
<dbReference type="RefSeq" id="XP_011314420.1">
    <property type="nucleotide sequence ID" value="XM_011316118.1"/>
</dbReference>
<dbReference type="GO" id="GO:0032543">
    <property type="term" value="P:mitochondrial translation"/>
    <property type="evidence" value="ECO:0007669"/>
    <property type="project" value="TreeGrafter"/>
</dbReference>
<evidence type="ECO:0000256" key="1">
    <source>
        <dbReference type="ARBA" id="ARBA00004173"/>
    </source>
</evidence>
<dbReference type="PANTHER" id="PTHR46685:SF1">
    <property type="entry name" value="SMALL RIBOSOMAL SUBUNIT PROTEIN US15M"/>
    <property type="match status" value="1"/>
</dbReference>
<dbReference type="AlphaFoldDB" id="A0A0C9RAB3"/>
<dbReference type="GO" id="GO:0003723">
    <property type="term" value="F:RNA binding"/>
    <property type="evidence" value="ECO:0007669"/>
    <property type="project" value="TreeGrafter"/>
</dbReference>
<dbReference type="InterPro" id="IPR052137">
    <property type="entry name" value="uS15_ribosomal"/>
</dbReference>
<dbReference type="InterPro" id="IPR009068">
    <property type="entry name" value="uS15_NS1_RNA-bd_sf"/>
</dbReference>
<evidence type="ECO:0000256" key="4">
    <source>
        <dbReference type="ARBA" id="ARBA00022980"/>
    </source>
</evidence>
<sequence length="270" mass="31648">MNSLLSNVKSASLIVNTFAKNGGCITRGLKSNLKIKWVRPEKIPSTHPSKSGDYLESTVKTSADEVACRYNQSQELKDAPEIVKKLFTLEYMSNQETKKMNHEKLRNLVKRHDMDYRSMEVTLAIMTSEIRHLQKMQEIHPRNKKTKVFLKELIEKRKKYLGDLRRWDYKRFEWVLEKLNIVYKPFPELWVNPTRKDSLRKLTSAHCDEIRQKKLEAYRAELEAQQIIFFKEKAEKLAFIRAEEIACGIEPTVSEEEIAAAQKKCAELQQ</sequence>
<dbReference type="SUPFAM" id="SSF47060">
    <property type="entry name" value="S15/NS1 RNA-binding domain"/>
    <property type="match status" value="1"/>
</dbReference>
<evidence type="ECO:0000256" key="9">
    <source>
        <dbReference type="RuleBase" id="RU003919"/>
    </source>
</evidence>
<evidence type="ECO:0000313" key="13">
    <source>
        <dbReference type="RefSeq" id="XP_011314420.1"/>
    </source>
</evidence>
<accession>A0A9R1TRT8</accession>
<comment type="similarity">
    <text evidence="2 9">Belongs to the universal ribosomal protein uS15 family.</text>
</comment>
<dbReference type="EMBL" id="GBYB01003745">
    <property type="protein sequence ID" value="JAG73512.1"/>
    <property type="molecule type" value="Transcribed_RNA"/>
</dbReference>
<evidence type="ECO:0000313" key="12">
    <source>
        <dbReference type="Proteomes" id="UP000694866"/>
    </source>
</evidence>
<dbReference type="OrthoDB" id="441444at2759"/>
<organism evidence="11">
    <name type="scientific">Fopius arisanus</name>
    <dbReference type="NCBI Taxonomy" id="64838"/>
    <lineage>
        <taxon>Eukaryota</taxon>
        <taxon>Metazoa</taxon>
        <taxon>Ecdysozoa</taxon>
        <taxon>Arthropoda</taxon>
        <taxon>Hexapoda</taxon>
        <taxon>Insecta</taxon>
        <taxon>Pterygota</taxon>
        <taxon>Neoptera</taxon>
        <taxon>Endopterygota</taxon>
        <taxon>Hymenoptera</taxon>
        <taxon>Apocrita</taxon>
        <taxon>Ichneumonoidea</taxon>
        <taxon>Braconidae</taxon>
        <taxon>Opiinae</taxon>
        <taxon>Fopius</taxon>
    </lineage>
</organism>
<evidence type="ECO:0000313" key="10">
    <source>
        <dbReference type="EMBL" id="JAG73512.1"/>
    </source>
</evidence>
<dbReference type="KEGG" id="fas:105273593"/>
<reference evidence="11" key="1">
    <citation type="submission" date="2015-01" db="EMBL/GenBank/DDBJ databases">
        <title>Transcriptome Assembly of Fopius arisanus.</title>
        <authorList>
            <person name="Geib S."/>
        </authorList>
    </citation>
    <scope>NUCLEOTIDE SEQUENCE</scope>
</reference>
<accession>A0A0C9RAB3</accession>
<reference evidence="13" key="2">
    <citation type="submission" date="2025-04" db="UniProtKB">
        <authorList>
            <consortium name="RefSeq"/>
        </authorList>
    </citation>
    <scope>IDENTIFICATION</scope>
    <source>
        <strain evidence="13">USDA-PBARC FA_bdor</strain>
        <tissue evidence="13">Whole organism</tissue>
    </source>
</reference>
<gene>
    <name evidence="11" type="primary">bonsai_1</name>
    <name evidence="13" type="synonym">bonsai</name>
    <name evidence="10" type="synonym">bonsai_0</name>
    <name evidence="10" type="ORF">g.13954</name>
    <name evidence="11" type="ORF">g.13955</name>
</gene>
<keyword evidence="3" id="KW-0809">Transit peptide</keyword>
<protein>
    <recommendedName>
        <fullName evidence="7">Small ribosomal subunit protein uS15m</fullName>
    </recommendedName>
    <alternativeName>
        <fullName evidence="8">28S ribosomal protein S15, mitochondrial</fullName>
    </alternativeName>
</protein>
<keyword evidence="4 9" id="KW-0689">Ribosomal protein</keyword>
<evidence type="ECO:0000256" key="5">
    <source>
        <dbReference type="ARBA" id="ARBA00023128"/>
    </source>
</evidence>
<dbReference type="PANTHER" id="PTHR46685">
    <property type="entry name" value="28S RIBOSOMAL PROTEIN S15, MITOCHONDRIAL"/>
    <property type="match status" value="1"/>
</dbReference>
<evidence type="ECO:0000256" key="2">
    <source>
        <dbReference type="ARBA" id="ARBA00008434"/>
    </source>
</evidence>
<dbReference type="CTD" id="37587"/>
<keyword evidence="12" id="KW-1185">Reference proteome</keyword>
<comment type="subcellular location">
    <subcellularLocation>
        <location evidence="1">Mitochondrion</location>
    </subcellularLocation>
</comment>
<evidence type="ECO:0000256" key="6">
    <source>
        <dbReference type="ARBA" id="ARBA00023274"/>
    </source>
</evidence>
<evidence type="ECO:0000256" key="8">
    <source>
        <dbReference type="ARBA" id="ARBA00035528"/>
    </source>
</evidence>
<evidence type="ECO:0000256" key="7">
    <source>
        <dbReference type="ARBA" id="ARBA00035249"/>
    </source>
</evidence>
<name>A0A0C9RAB3_9HYME</name>
<evidence type="ECO:0000313" key="11">
    <source>
        <dbReference type="EMBL" id="JAG73513.1"/>
    </source>
</evidence>
<dbReference type="Pfam" id="PF00312">
    <property type="entry name" value="Ribosomal_S15"/>
    <property type="match status" value="1"/>
</dbReference>
<dbReference type="GO" id="GO:0003735">
    <property type="term" value="F:structural constituent of ribosome"/>
    <property type="evidence" value="ECO:0007669"/>
    <property type="project" value="InterPro"/>
</dbReference>
<evidence type="ECO:0000256" key="3">
    <source>
        <dbReference type="ARBA" id="ARBA00022946"/>
    </source>
</evidence>
<dbReference type="EMBL" id="GBYB01003746">
    <property type="protein sequence ID" value="JAG73513.1"/>
    <property type="molecule type" value="Transcribed_RNA"/>
</dbReference>
<dbReference type="Proteomes" id="UP000694866">
    <property type="component" value="Unplaced"/>
</dbReference>
<dbReference type="SMART" id="SM01387">
    <property type="entry name" value="Ribosomal_S15"/>
    <property type="match status" value="1"/>
</dbReference>
<proteinExistence type="inferred from homology"/>
<keyword evidence="6 9" id="KW-0687">Ribonucleoprotein</keyword>